<proteinExistence type="predicted"/>
<feature type="non-terminal residue" evidence="3">
    <location>
        <position position="1"/>
    </location>
</feature>
<feature type="transmembrane region" description="Helical" evidence="2">
    <location>
        <begin position="72"/>
        <end position="95"/>
    </location>
</feature>
<evidence type="ECO:0000256" key="1">
    <source>
        <dbReference type="SAM" id="MobiDB-lite"/>
    </source>
</evidence>
<evidence type="ECO:0000313" key="3">
    <source>
        <dbReference type="EMBL" id="GIL65342.1"/>
    </source>
</evidence>
<gene>
    <name evidence="3" type="ORF">Vafri_19012</name>
</gene>
<keyword evidence="2" id="KW-1133">Transmembrane helix</keyword>
<feature type="transmembrane region" description="Helical" evidence="2">
    <location>
        <begin position="6"/>
        <end position="23"/>
    </location>
</feature>
<dbReference type="EMBL" id="BNCO01000075">
    <property type="protein sequence ID" value="GIL65342.1"/>
    <property type="molecule type" value="Genomic_DNA"/>
</dbReference>
<accession>A0A8J4FBS9</accession>
<name>A0A8J4FBS9_9CHLO</name>
<feature type="non-terminal residue" evidence="3">
    <location>
        <position position="402"/>
    </location>
</feature>
<feature type="transmembrane region" description="Helical" evidence="2">
    <location>
        <begin position="101"/>
        <end position="120"/>
    </location>
</feature>
<organism evidence="3 4">
    <name type="scientific">Volvox africanus</name>
    <dbReference type="NCBI Taxonomy" id="51714"/>
    <lineage>
        <taxon>Eukaryota</taxon>
        <taxon>Viridiplantae</taxon>
        <taxon>Chlorophyta</taxon>
        <taxon>core chlorophytes</taxon>
        <taxon>Chlorophyceae</taxon>
        <taxon>CS clade</taxon>
        <taxon>Chlamydomonadales</taxon>
        <taxon>Volvocaceae</taxon>
        <taxon>Volvox</taxon>
    </lineage>
</organism>
<dbReference type="AlphaFoldDB" id="A0A8J4FBS9"/>
<feature type="region of interest" description="Disordered" evidence="1">
    <location>
        <begin position="370"/>
        <end position="402"/>
    </location>
</feature>
<reference evidence="3" key="1">
    <citation type="journal article" date="2021" name="Proc. Natl. Acad. Sci. U.S.A.">
        <title>Three genomes in the algal genus Volvox reveal the fate of a haploid sex-determining region after a transition to homothallism.</title>
        <authorList>
            <person name="Yamamoto K."/>
            <person name="Hamaji T."/>
            <person name="Kawai-Toyooka H."/>
            <person name="Matsuzaki R."/>
            <person name="Takahashi F."/>
            <person name="Nishimura Y."/>
            <person name="Kawachi M."/>
            <person name="Noguchi H."/>
            <person name="Minakuchi Y."/>
            <person name="Umen J.G."/>
            <person name="Toyoda A."/>
            <person name="Nozaki H."/>
        </authorList>
    </citation>
    <scope>NUCLEOTIDE SEQUENCE</scope>
    <source>
        <strain evidence="3">NIES-3780</strain>
    </source>
</reference>
<keyword evidence="2" id="KW-0812">Transmembrane</keyword>
<protein>
    <submittedName>
        <fullName evidence="3">Uncharacterized protein</fullName>
    </submittedName>
</protein>
<evidence type="ECO:0000313" key="4">
    <source>
        <dbReference type="Proteomes" id="UP000747399"/>
    </source>
</evidence>
<sequence length="402" mass="42414">RQCVVLFTYLTQGCLLTVLQLWWRYGKQTGAMLLSLGSGRYYLINKRFQIIPFCLVQDVGALKMPLQLHVPLALFQAALAFATAVTCDLMTLGLVQQPLQTLAVMFCGMVVVPTAMLCIIERPQRQTYGENCRPPTSLRVKFIIDGQAGYRVPEPARVAAAAPWFPSRLLRPEEPVNEKALTLFRIQQSGAGDGNVGETSAAVECSDGGDGVAGVALKSRHDDLAEVAGCGAGIRGGLDDAITGGGSTCSTSSEATASLGNSGTSGGYDTTVWADSPLPVLYGQSESATHVSPSYHDVGSNFVGSSTHCHGSGDEPKLWMCGAEIMEPHAGEETHPSLCTDSQVSGLMPCDGPCRLQVKAAETPVHVTTAASSAAHNLPGGNRDRSPTSTFRQSGAVLCNQP</sequence>
<dbReference type="Proteomes" id="UP000747399">
    <property type="component" value="Unassembled WGS sequence"/>
</dbReference>
<keyword evidence="4" id="KW-1185">Reference proteome</keyword>
<keyword evidence="2" id="KW-0472">Membrane</keyword>
<evidence type="ECO:0000256" key="2">
    <source>
        <dbReference type="SAM" id="Phobius"/>
    </source>
</evidence>
<comment type="caution">
    <text evidence="3">The sequence shown here is derived from an EMBL/GenBank/DDBJ whole genome shotgun (WGS) entry which is preliminary data.</text>
</comment>